<feature type="transmembrane region" description="Helical" evidence="5">
    <location>
        <begin position="363"/>
        <end position="385"/>
    </location>
</feature>
<feature type="transmembrane region" description="Helical" evidence="5">
    <location>
        <begin position="173"/>
        <end position="191"/>
    </location>
</feature>
<feature type="domain" description="Major facilitator superfamily (MFS) profile" evidence="6">
    <location>
        <begin position="90"/>
        <end position="518"/>
    </location>
</feature>
<feature type="transmembrane region" description="Helical" evidence="5">
    <location>
        <begin position="197"/>
        <end position="219"/>
    </location>
</feature>
<dbReference type="Proteomes" id="UP000472263">
    <property type="component" value="Chromosome 14"/>
</dbReference>
<keyword evidence="2 5" id="KW-0812">Transmembrane</keyword>
<dbReference type="InterPro" id="IPR011701">
    <property type="entry name" value="MFS"/>
</dbReference>
<dbReference type="Gene3D" id="1.20.1250.20">
    <property type="entry name" value="MFS general substrate transporter like domains"/>
    <property type="match status" value="1"/>
</dbReference>
<reference evidence="7" key="2">
    <citation type="submission" date="2025-08" db="UniProtKB">
        <authorList>
            <consortium name="Ensembl"/>
        </authorList>
    </citation>
    <scope>IDENTIFICATION</scope>
</reference>
<feature type="transmembrane region" description="Helical" evidence="5">
    <location>
        <begin position="20"/>
        <end position="43"/>
    </location>
</feature>
<evidence type="ECO:0000256" key="1">
    <source>
        <dbReference type="ARBA" id="ARBA00004141"/>
    </source>
</evidence>
<feature type="transmembrane region" description="Helical" evidence="5">
    <location>
        <begin position="261"/>
        <end position="279"/>
    </location>
</feature>
<dbReference type="AlphaFoldDB" id="A0A668B064"/>
<reference evidence="7" key="1">
    <citation type="submission" date="2019-06" db="EMBL/GenBank/DDBJ databases">
        <authorList>
            <consortium name="Wellcome Sanger Institute Data Sharing"/>
        </authorList>
    </citation>
    <scope>NUCLEOTIDE SEQUENCE [LARGE SCALE GENOMIC DNA]</scope>
</reference>
<dbReference type="GeneTree" id="ENSGT00940000163251"/>
<comment type="subcellular location">
    <subcellularLocation>
        <location evidence="1">Membrane</location>
        <topology evidence="1">Multi-pass membrane protein</topology>
    </subcellularLocation>
</comment>
<dbReference type="GO" id="GO:0016020">
    <property type="term" value="C:membrane"/>
    <property type="evidence" value="ECO:0007669"/>
    <property type="project" value="UniProtKB-SubCell"/>
</dbReference>
<dbReference type="InterPro" id="IPR020846">
    <property type="entry name" value="MFS_dom"/>
</dbReference>
<evidence type="ECO:0000256" key="2">
    <source>
        <dbReference type="ARBA" id="ARBA00022692"/>
    </source>
</evidence>
<dbReference type="InterPro" id="IPR005829">
    <property type="entry name" value="Sugar_transporter_CS"/>
</dbReference>
<evidence type="ECO:0000259" key="6">
    <source>
        <dbReference type="PROSITE" id="PS50850"/>
    </source>
</evidence>
<feature type="transmembrane region" description="Helical" evidence="5">
    <location>
        <begin position="392"/>
        <end position="412"/>
    </location>
</feature>
<accession>A0A668B064</accession>
<feature type="transmembrane region" description="Helical" evidence="5">
    <location>
        <begin position="327"/>
        <end position="351"/>
    </location>
</feature>
<dbReference type="PROSITE" id="PS50850">
    <property type="entry name" value="MFS"/>
    <property type="match status" value="1"/>
</dbReference>
<dbReference type="SUPFAM" id="SSF103473">
    <property type="entry name" value="MFS general substrate transporter"/>
    <property type="match status" value="1"/>
</dbReference>
<keyword evidence="4 5" id="KW-0472">Membrane</keyword>
<evidence type="ECO:0000313" key="8">
    <source>
        <dbReference type="Proteomes" id="UP000472263"/>
    </source>
</evidence>
<proteinExistence type="predicted"/>
<feature type="transmembrane region" description="Helical" evidence="5">
    <location>
        <begin position="452"/>
        <end position="472"/>
    </location>
</feature>
<reference evidence="7" key="3">
    <citation type="submission" date="2025-09" db="UniProtKB">
        <authorList>
            <consortium name="Ensembl"/>
        </authorList>
    </citation>
    <scope>IDENTIFICATION</scope>
</reference>
<feature type="transmembrane region" description="Helical" evidence="5">
    <location>
        <begin position="231"/>
        <end position="255"/>
    </location>
</feature>
<sequence>MTDYEAVTAFLGHWGPFQQAVFFLLSLSIIPNAFTGLSIVFIADTPSHRCLLPADANLSAAWRNSSIPVVRDSSSGDLVPSKCSRYKLDVLQNFSERGLVPWIDVNLSGVQQEGCLDGWEHDHSTYISTIVSEWDLVCDDRWKKPLTSSLFFCGVLTGSFISGQFSDRYGRKIVLFATMAIQSVFTLIQVFSPSWPVFCALFFIIGVGHISNYVAAFVLGTEILNPPVRAVFSTVGVTLFFSLGYMMLPLIAFLIRDWRTLLLTLTLPGFLCMLFWWFIPESPRWLLSQGRVKEAELILRNAAKKNKVEAPQVIFNLQSEKRKSQCVAAPACCLLLNNCLLRNTIAIAYFALSLNTSNLHGSAYFNCFLSAAIEVPAYILSWLMYRCCPRRLILFSTLFLGGVMLLFIQLIPNNLIPLAITLEMMGKFAVTVAFSVVYAYTAELYPTVLRNTALGACSMASRIGSISAPYFIYLSKFNHSILYSIQIPSVSVFSFIIYSYSLSCLKLQYVFFYEPKSEK</sequence>
<keyword evidence="8" id="KW-1185">Reference proteome</keyword>
<name>A0A668B064_9TELE</name>
<keyword evidence="3 5" id="KW-1133">Transmembrane helix</keyword>
<dbReference type="PROSITE" id="PS00216">
    <property type="entry name" value="SUGAR_TRANSPORT_1"/>
    <property type="match status" value="1"/>
</dbReference>
<dbReference type="InterPro" id="IPR036259">
    <property type="entry name" value="MFS_trans_sf"/>
</dbReference>
<evidence type="ECO:0000313" key="7">
    <source>
        <dbReference type="Ensembl" id="ENSMMDP00005056091.1"/>
    </source>
</evidence>
<dbReference type="PANTHER" id="PTHR24064">
    <property type="entry name" value="SOLUTE CARRIER FAMILY 22 MEMBER"/>
    <property type="match status" value="1"/>
</dbReference>
<feature type="transmembrane region" description="Helical" evidence="5">
    <location>
        <begin position="418"/>
        <end position="440"/>
    </location>
</feature>
<feature type="transmembrane region" description="Helical" evidence="5">
    <location>
        <begin position="492"/>
        <end position="513"/>
    </location>
</feature>
<dbReference type="InParanoid" id="A0A668B064"/>
<evidence type="ECO:0000256" key="5">
    <source>
        <dbReference type="SAM" id="Phobius"/>
    </source>
</evidence>
<evidence type="ECO:0000256" key="4">
    <source>
        <dbReference type="ARBA" id="ARBA00023136"/>
    </source>
</evidence>
<evidence type="ECO:0000256" key="3">
    <source>
        <dbReference type="ARBA" id="ARBA00022989"/>
    </source>
</evidence>
<dbReference type="Ensembl" id="ENSMMDT00005057156.1">
    <property type="protein sequence ID" value="ENSMMDP00005056091.1"/>
    <property type="gene ID" value="ENSMMDG00005025067.1"/>
</dbReference>
<dbReference type="Pfam" id="PF07690">
    <property type="entry name" value="MFS_1"/>
    <property type="match status" value="1"/>
</dbReference>
<dbReference type="GO" id="GO:0022857">
    <property type="term" value="F:transmembrane transporter activity"/>
    <property type="evidence" value="ECO:0007669"/>
    <property type="project" value="InterPro"/>
</dbReference>
<organism evidence="7 8">
    <name type="scientific">Myripristis murdjan</name>
    <name type="common">pinecone soldierfish</name>
    <dbReference type="NCBI Taxonomy" id="586833"/>
    <lineage>
        <taxon>Eukaryota</taxon>
        <taxon>Metazoa</taxon>
        <taxon>Chordata</taxon>
        <taxon>Craniata</taxon>
        <taxon>Vertebrata</taxon>
        <taxon>Euteleostomi</taxon>
        <taxon>Actinopterygii</taxon>
        <taxon>Neopterygii</taxon>
        <taxon>Teleostei</taxon>
        <taxon>Neoteleostei</taxon>
        <taxon>Acanthomorphata</taxon>
        <taxon>Holocentriformes</taxon>
        <taxon>Holocentridae</taxon>
        <taxon>Myripristis</taxon>
    </lineage>
</organism>
<protein>
    <submittedName>
        <fullName evidence="7">Solute carrier family 22 member 21</fullName>
    </submittedName>
</protein>